<dbReference type="AlphaFoldDB" id="A0A328BRF7"/>
<keyword evidence="4" id="KW-1185">Reference proteome</keyword>
<dbReference type="Gene3D" id="2.130.10.10">
    <property type="entry name" value="YVTN repeat-like/Quinoprotein amine dehydrogenase"/>
    <property type="match status" value="2"/>
</dbReference>
<comment type="caution">
    <text evidence="3">The sequence shown here is derived from an EMBL/GenBank/DDBJ whole genome shotgun (WGS) entry which is preliminary data.</text>
</comment>
<dbReference type="InterPro" id="IPR026444">
    <property type="entry name" value="Secre_tail"/>
</dbReference>
<organism evidence="3 4">
    <name type="scientific">Hymenobacter edaphi</name>
    <dbReference type="NCBI Taxonomy" id="2211146"/>
    <lineage>
        <taxon>Bacteria</taxon>
        <taxon>Pseudomonadati</taxon>
        <taxon>Bacteroidota</taxon>
        <taxon>Cytophagia</taxon>
        <taxon>Cytophagales</taxon>
        <taxon>Hymenobacteraceae</taxon>
        <taxon>Hymenobacter</taxon>
    </lineage>
</organism>
<feature type="chain" id="PRO_5016309506" description="Secretion system C-terminal sorting domain-containing protein" evidence="1">
    <location>
        <begin position="21"/>
        <end position="448"/>
    </location>
</feature>
<keyword evidence="1" id="KW-0732">Signal</keyword>
<reference evidence="4" key="1">
    <citation type="submission" date="2018-05" db="EMBL/GenBank/DDBJ databases">
        <authorList>
            <person name="Nie L."/>
        </authorList>
    </citation>
    <scope>NUCLEOTIDE SEQUENCE [LARGE SCALE GENOMIC DNA]</scope>
    <source>
        <strain evidence="4">NL</strain>
    </source>
</reference>
<sequence length="448" mass="46669">MKKTLLTLATLGLVTLAAQAQWVNQPITFANSTMGVVQLDAVNATTAWGLAIDPFTGDYELARTTNGTTWTAGAGTSLGTSQFVTFVSALDANTAWVSTISQAGGKILKTTDGGATWTTQTTATQFGGADSYPNFVYFFNATEGVALGDPDGATPGMEIYTTTNGGTTWTRATNIPAALGTELGALNPSGMTTPPAVFGNSIWFPTTEGRVYYSTNKGLTWSVSDTGLNDEISAISFASATAGLAVVSTSGGAQQVKRTTDGGVTWTTVTYTGTLRGLALDNIPGKTGYVSAGTSLFGQAGSSYSFDNGATWTNLETTTEHISLDLVSATEGWTGGINPTTFSGTGVNKLSSSVLGNRRDAVLQQALSVYPNPSHDGVFTLNLATSLPQATALRVTDALGREVYRTSLNATSVRASSAMLDLRQHKAGLYTLELRSDKGVAQQKLVIQ</sequence>
<dbReference type="RefSeq" id="WP_111476413.1">
    <property type="nucleotide sequence ID" value="NZ_QHKM01000001.1"/>
</dbReference>
<evidence type="ECO:0000259" key="2">
    <source>
        <dbReference type="Pfam" id="PF18962"/>
    </source>
</evidence>
<dbReference type="NCBIfam" id="TIGR04183">
    <property type="entry name" value="Por_Secre_tail"/>
    <property type="match status" value="1"/>
</dbReference>
<dbReference type="Pfam" id="PF18962">
    <property type="entry name" value="Por_Secre_tail"/>
    <property type="match status" value="1"/>
</dbReference>
<protein>
    <recommendedName>
        <fullName evidence="2">Secretion system C-terminal sorting domain-containing protein</fullName>
    </recommendedName>
</protein>
<feature type="domain" description="Secretion system C-terminal sorting" evidence="2">
    <location>
        <begin position="369"/>
        <end position="447"/>
    </location>
</feature>
<dbReference type="Proteomes" id="UP000248553">
    <property type="component" value="Unassembled WGS sequence"/>
</dbReference>
<name>A0A328BRF7_9BACT</name>
<proteinExistence type="predicted"/>
<dbReference type="SUPFAM" id="SSF110296">
    <property type="entry name" value="Oligoxyloglucan reducing end-specific cellobiohydrolase"/>
    <property type="match status" value="1"/>
</dbReference>
<feature type="signal peptide" evidence="1">
    <location>
        <begin position="1"/>
        <end position="20"/>
    </location>
</feature>
<dbReference type="OrthoDB" id="610388at2"/>
<evidence type="ECO:0000256" key="1">
    <source>
        <dbReference type="SAM" id="SignalP"/>
    </source>
</evidence>
<dbReference type="EMBL" id="QHKM01000001">
    <property type="protein sequence ID" value="RAK69677.1"/>
    <property type="molecule type" value="Genomic_DNA"/>
</dbReference>
<gene>
    <name evidence="3" type="ORF">DLM85_02120</name>
</gene>
<dbReference type="InterPro" id="IPR015943">
    <property type="entry name" value="WD40/YVTN_repeat-like_dom_sf"/>
</dbReference>
<accession>A0A328BRF7</accession>
<evidence type="ECO:0000313" key="4">
    <source>
        <dbReference type="Proteomes" id="UP000248553"/>
    </source>
</evidence>
<evidence type="ECO:0000313" key="3">
    <source>
        <dbReference type="EMBL" id="RAK69677.1"/>
    </source>
</evidence>